<proteinExistence type="inferred from homology"/>
<dbReference type="PANTHER" id="PTHR43591:SF10">
    <property type="entry name" value="ABC TRANSMEMBRANE TYPE-1 DOMAIN-CONTAINING PROTEIN-RELATED"/>
    <property type="match status" value="1"/>
</dbReference>
<reference evidence="3" key="1">
    <citation type="submission" date="2022-08" db="EMBL/GenBank/DDBJ databases">
        <authorList>
            <person name="Giroux E."/>
            <person name="Giroux E."/>
        </authorList>
    </citation>
    <scope>NUCLEOTIDE SEQUENCE</scope>
    <source>
        <strain evidence="3">H1091258</strain>
    </source>
</reference>
<sequence length="383" mass="42608">AISLPRLPKPIDTFIDQMADATSSPKATSTGDKSKSTSPNRSKTASPAGGLSPGSTREEVLAAAIEIDDAIPDNDSTIEDRISSYTASLTSSVVDYPTENGRRYHAFRAGAYYGPNDEQEMDRLDFNHMLMTKAIGNKLFLAPIDTEKVHNVLDIGTGTGIWAIEAAEIFPNAKVTGNDLSAIQPTWVPPNVHFEVDDVESPWLGLNGFDFIFCRYMLGAIADWPKLMGRVYENTKEGGWVEFQDYDLSFVSDDGSLTEEHETMKWVQGFIKACDTIGRNACPGPHLEGWVKDAGFTDVVHQRFKLPIGPWSKDPHYKELGIINLIQLMDGAEAFTFRIFCDVLGWTRDECIVMLAKVRNELKSNTFHARMEFHVVYGRKPSD</sequence>
<evidence type="ECO:0000313" key="3">
    <source>
        <dbReference type="EMBL" id="CAI0649983.1"/>
    </source>
</evidence>
<evidence type="ECO:0000256" key="2">
    <source>
        <dbReference type="SAM" id="MobiDB-lite"/>
    </source>
</evidence>
<comment type="similarity">
    <text evidence="1">Belongs to the methyltransferase superfamily. LaeA methyltransferase family.</text>
</comment>
<dbReference type="Gene3D" id="3.40.50.150">
    <property type="entry name" value="Vaccinia Virus protein VP39"/>
    <property type="match status" value="1"/>
</dbReference>
<keyword evidence="4" id="KW-1185">Reference proteome</keyword>
<dbReference type="GO" id="GO:0008168">
    <property type="term" value="F:methyltransferase activity"/>
    <property type="evidence" value="ECO:0007669"/>
    <property type="project" value="TreeGrafter"/>
</dbReference>
<protein>
    <recommendedName>
        <fullName evidence="5">Methyltransferase domain-containing protein</fullName>
    </recommendedName>
</protein>
<feature type="compositionally biased region" description="Polar residues" evidence="2">
    <location>
        <begin position="20"/>
        <end position="45"/>
    </location>
</feature>
<dbReference type="PANTHER" id="PTHR43591">
    <property type="entry name" value="METHYLTRANSFERASE"/>
    <property type="match status" value="1"/>
</dbReference>
<dbReference type="Pfam" id="PF13489">
    <property type="entry name" value="Methyltransf_23"/>
    <property type="match status" value="1"/>
</dbReference>
<dbReference type="CDD" id="cd02440">
    <property type="entry name" value="AdoMet_MTases"/>
    <property type="match status" value="1"/>
</dbReference>
<dbReference type="AlphaFoldDB" id="A0A9W4RYV5"/>
<dbReference type="Proteomes" id="UP001152533">
    <property type="component" value="Unassembled WGS sequence"/>
</dbReference>
<evidence type="ECO:0000313" key="4">
    <source>
        <dbReference type="Proteomes" id="UP001152533"/>
    </source>
</evidence>
<name>A0A9W4RYV5_9PEZI</name>
<comment type="caution">
    <text evidence="3">The sequence shown here is derived from an EMBL/GenBank/DDBJ whole genome shotgun (WGS) entry which is preliminary data.</text>
</comment>
<feature type="non-terminal residue" evidence="3">
    <location>
        <position position="383"/>
    </location>
</feature>
<dbReference type="SUPFAM" id="SSF53335">
    <property type="entry name" value="S-adenosyl-L-methionine-dependent methyltransferases"/>
    <property type="match status" value="1"/>
</dbReference>
<feature type="region of interest" description="Disordered" evidence="2">
    <location>
        <begin position="1"/>
        <end position="55"/>
    </location>
</feature>
<evidence type="ECO:0008006" key="5">
    <source>
        <dbReference type="Google" id="ProtNLM"/>
    </source>
</evidence>
<organism evidence="3 4">
    <name type="scientific">Colletotrichum noveboracense</name>
    <dbReference type="NCBI Taxonomy" id="2664923"/>
    <lineage>
        <taxon>Eukaryota</taxon>
        <taxon>Fungi</taxon>
        <taxon>Dikarya</taxon>
        <taxon>Ascomycota</taxon>
        <taxon>Pezizomycotina</taxon>
        <taxon>Sordariomycetes</taxon>
        <taxon>Hypocreomycetidae</taxon>
        <taxon>Glomerellales</taxon>
        <taxon>Glomerellaceae</taxon>
        <taxon>Colletotrichum</taxon>
        <taxon>Colletotrichum gloeosporioides species complex</taxon>
    </lineage>
</organism>
<evidence type="ECO:0000256" key="1">
    <source>
        <dbReference type="ARBA" id="ARBA00038158"/>
    </source>
</evidence>
<gene>
    <name evidence="3" type="ORF">CGXH109_LOCUS91396</name>
</gene>
<accession>A0A9W4RYV5</accession>
<dbReference type="EMBL" id="CAMGZC010000785">
    <property type="protein sequence ID" value="CAI0649983.1"/>
    <property type="molecule type" value="Genomic_DNA"/>
</dbReference>
<dbReference type="InterPro" id="IPR029063">
    <property type="entry name" value="SAM-dependent_MTases_sf"/>
</dbReference>